<dbReference type="RefSeq" id="WP_341426849.1">
    <property type="nucleotide sequence ID" value="NZ_JBBUTG010000010.1"/>
</dbReference>
<dbReference type="PANTHER" id="PTHR43092">
    <property type="entry name" value="L-CYSTEINE DESULFHYDRASE"/>
    <property type="match status" value="1"/>
</dbReference>
<keyword evidence="1" id="KW-0663">Pyridoxal phosphate</keyword>
<keyword evidence="3" id="KW-0808">Transferase</keyword>
<keyword evidence="3" id="KW-0032">Aminotransferase</keyword>
<dbReference type="EMBL" id="JBBUTG010000010">
    <property type="protein sequence ID" value="MEK8032438.1"/>
    <property type="molecule type" value="Genomic_DNA"/>
</dbReference>
<dbReference type="InterPro" id="IPR015421">
    <property type="entry name" value="PyrdxlP-dep_Trfase_major"/>
</dbReference>
<dbReference type="PANTHER" id="PTHR43092:SF2">
    <property type="entry name" value="HERCYNYLCYSTEINE SULFOXIDE LYASE"/>
    <property type="match status" value="1"/>
</dbReference>
<accession>A0ABU9BR51</accession>
<protein>
    <submittedName>
        <fullName evidence="3">Aminotransferase class V-fold PLP-dependent enzyme</fullName>
    </submittedName>
</protein>
<dbReference type="Proteomes" id="UP001371218">
    <property type="component" value="Unassembled WGS sequence"/>
</dbReference>
<dbReference type="SUPFAM" id="SSF53383">
    <property type="entry name" value="PLP-dependent transferases"/>
    <property type="match status" value="1"/>
</dbReference>
<evidence type="ECO:0000313" key="3">
    <source>
        <dbReference type="EMBL" id="MEK8032438.1"/>
    </source>
</evidence>
<dbReference type="Pfam" id="PF00266">
    <property type="entry name" value="Aminotran_5"/>
    <property type="match status" value="1"/>
</dbReference>
<keyword evidence="4" id="KW-1185">Reference proteome</keyword>
<comment type="caution">
    <text evidence="3">The sequence shown here is derived from an EMBL/GenBank/DDBJ whole genome shotgun (WGS) entry which is preliminary data.</text>
</comment>
<gene>
    <name evidence="3" type="ORF">AACH06_16560</name>
</gene>
<sequence length="414" mass="44053">MPSPVNFGRALLPLWPLDPAITYLNHGTVGAVPKAVMAAQAALRDEIERQPARFLLRELTPIGRPDEAPDRALPDGPRSRLRAAAAAIAPWFGVQGNDIVFVDNATAGANAVLASFPLRPGDEVLVTNRTYGAVSRAAAHHAARAGATVRSAHLPFPVASEDELVDALAAALGPRTRLAVLDHVSPETALVMPLARLAALCRGRGVAVLADGAHVPGAMALDIPSLGVDFYTGNLHKWAFSPRSAGLLWAAPEHRASLHPPVISWGAGGGWIAEFDWVGTRDPTPFLCAPDGLKFIDEQLGGREALWARNHAFAREVAEQLTHEWGLAWRTPPSMVASMVTLPLPEAHGRGAGAATQLKNQLLADAAIEAQILAIEDSAGPPGRLYWRFSAQAYNDAQDVERFTKALAAFAGRR</sequence>
<name>A0ABU9BR51_9BURK</name>
<dbReference type="InterPro" id="IPR000192">
    <property type="entry name" value="Aminotrans_V_dom"/>
</dbReference>
<dbReference type="InterPro" id="IPR015424">
    <property type="entry name" value="PyrdxlP-dep_Trfase"/>
</dbReference>
<dbReference type="Gene3D" id="3.40.640.10">
    <property type="entry name" value="Type I PLP-dependent aspartate aminotransferase-like (Major domain)"/>
    <property type="match status" value="1"/>
</dbReference>
<dbReference type="InterPro" id="IPR015422">
    <property type="entry name" value="PyrdxlP-dep_Trfase_small"/>
</dbReference>
<organism evidence="3 4">
    <name type="scientific">Ideonella lacteola</name>
    <dbReference type="NCBI Taxonomy" id="2984193"/>
    <lineage>
        <taxon>Bacteria</taxon>
        <taxon>Pseudomonadati</taxon>
        <taxon>Pseudomonadota</taxon>
        <taxon>Betaproteobacteria</taxon>
        <taxon>Burkholderiales</taxon>
        <taxon>Sphaerotilaceae</taxon>
        <taxon>Ideonella</taxon>
    </lineage>
</organism>
<feature type="domain" description="Aminotransferase class V" evidence="2">
    <location>
        <begin position="82"/>
        <end position="263"/>
    </location>
</feature>
<dbReference type="GO" id="GO:0008483">
    <property type="term" value="F:transaminase activity"/>
    <property type="evidence" value="ECO:0007669"/>
    <property type="project" value="UniProtKB-KW"/>
</dbReference>
<evidence type="ECO:0000313" key="4">
    <source>
        <dbReference type="Proteomes" id="UP001371218"/>
    </source>
</evidence>
<evidence type="ECO:0000259" key="2">
    <source>
        <dbReference type="Pfam" id="PF00266"/>
    </source>
</evidence>
<dbReference type="Gene3D" id="3.90.1150.10">
    <property type="entry name" value="Aspartate Aminotransferase, domain 1"/>
    <property type="match status" value="1"/>
</dbReference>
<proteinExistence type="predicted"/>
<evidence type="ECO:0000256" key="1">
    <source>
        <dbReference type="ARBA" id="ARBA00022898"/>
    </source>
</evidence>
<reference evidence="3 4" key="1">
    <citation type="submission" date="2024-04" db="EMBL/GenBank/DDBJ databases">
        <title>Novel species of the genus Ideonella isolated from streams.</title>
        <authorList>
            <person name="Lu H."/>
        </authorList>
    </citation>
    <scope>NUCLEOTIDE SEQUENCE [LARGE SCALE GENOMIC DNA]</scope>
    <source>
        <strain evidence="3 4">DXS29W</strain>
    </source>
</reference>